<evidence type="ECO:0000256" key="7">
    <source>
        <dbReference type="ARBA" id="ARBA00022832"/>
    </source>
</evidence>
<evidence type="ECO:0000256" key="8">
    <source>
        <dbReference type="ARBA" id="ARBA00022946"/>
    </source>
</evidence>
<evidence type="ECO:0000256" key="11">
    <source>
        <dbReference type="RuleBase" id="RU363096"/>
    </source>
</evidence>
<accession>A0A2K3PJC4</accession>
<sequence>MLKLSCNAVDRVQLMAQCGFMGRPSSFFSGRNSVTGFRSTKVCSVQAVVSSKDGAVVNRVEPEIGSLADRLRLGSLTEDGLSYKEKFIVRSYEVGINKTATVETIANLLQEVGCNHAQSVGFSTDGFATTPTMRKLHLIWVTARMHIEVYKYPAWGDVVELETWCQAEGRAGTRRDFIIKDYATNEVIGRATSKWVMMNQDTRRLQKVSDEVREEYLVFCPRELRLAIPEEDSNCLKKIPKLKDPAQNSRLGLVPRRADLDMNQHVNNVTYIGWVLESVPQEIIDSHELQSITLDYRRECQQNDIVDSLTSVETIEEAEVIPELKGTNGSAKAKDDKQECQQFLHLLRLSTEGLEINRGRTEWRKKAPR</sequence>
<keyword evidence="6 11" id="KW-0378">Hydrolase</keyword>
<keyword evidence="4 11" id="KW-0150">Chloroplast</keyword>
<dbReference type="Pfam" id="PF01643">
    <property type="entry name" value="Acyl-ACP_TE"/>
    <property type="match status" value="1"/>
</dbReference>
<comment type="function">
    <text evidence="11">Plays an essential role in chain termination during de novo fatty acid synthesis.</text>
</comment>
<comment type="subcellular location">
    <subcellularLocation>
        <location evidence="1 11">Plastid</location>
        <location evidence="1 11">Chloroplast</location>
    </subcellularLocation>
</comment>
<dbReference type="GO" id="GO:0009507">
    <property type="term" value="C:chloroplast"/>
    <property type="evidence" value="ECO:0007669"/>
    <property type="project" value="UniProtKB-SubCell"/>
</dbReference>
<keyword evidence="3 11" id="KW-0444">Lipid biosynthesis</keyword>
<keyword evidence="8" id="KW-0809">Transit peptide</keyword>
<evidence type="ECO:0000256" key="2">
    <source>
        <dbReference type="ARBA" id="ARBA00006500"/>
    </source>
</evidence>
<comment type="similarity">
    <text evidence="2 11">Belongs to the acyl-ACP thioesterase family.</text>
</comment>
<evidence type="ECO:0000259" key="13">
    <source>
        <dbReference type="Pfam" id="PF20791"/>
    </source>
</evidence>
<dbReference type="InterPro" id="IPR049427">
    <property type="entry name" value="Acyl-ACP_TE_C"/>
</dbReference>
<dbReference type="EC" id="3.1.2.-" evidence="11"/>
<evidence type="ECO:0000256" key="5">
    <source>
        <dbReference type="ARBA" id="ARBA00022640"/>
    </source>
</evidence>
<name>A0A2K3PJC4_TRIPR</name>
<dbReference type="AlphaFoldDB" id="A0A2K3PJC4"/>
<dbReference type="Proteomes" id="UP000236291">
    <property type="component" value="Unassembled WGS sequence"/>
</dbReference>
<dbReference type="PANTHER" id="PTHR31727:SF6">
    <property type="entry name" value="OLEOYL-ACYL CARRIER PROTEIN THIOESTERASE 1, CHLOROPLASTIC"/>
    <property type="match status" value="1"/>
</dbReference>
<comment type="caution">
    <text evidence="14">The sequence shown here is derived from an EMBL/GenBank/DDBJ whole genome shotgun (WGS) entry which is preliminary data.</text>
</comment>
<reference evidence="14 15" key="2">
    <citation type="journal article" date="2017" name="Front. Plant Sci.">
        <title>Gene Classification and Mining of Molecular Markers Useful in Red Clover (Trifolium pratense) Breeding.</title>
        <authorList>
            <person name="Istvanek J."/>
            <person name="Dluhosova J."/>
            <person name="Dluhos P."/>
            <person name="Patkova L."/>
            <person name="Nedelnik J."/>
            <person name="Repkova J."/>
        </authorList>
    </citation>
    <scope>NUCLEOTIDE SEQUENCE [LARGE SCALE GENOMIC DNA]</scope>
    <source>
        <strain evidence="15">cv. Tatra</strain>
        <tissue evidence="14">Young leaves</tissue>
    </source>
</reference>
<dbReference type="STRING" id="57577.A0A2K3PJC4"/>
<evidence type="ECO:0000256" key="6">
    <source>
        <dbReference type="ARBA" id="ARBA00022801"/>
    </source>
</evidence>
<keyword evidence="10 11" id="KW-0275">Fatty acid biosynthesis</keyword>
<dbReference type="InterPro" id="IPR029069">
    <property type="entry name" value="HotDog_dom_sf"/>
</dbReference>
<organism evidence="14 15">
    <name type="scientific">Trifolium pratense</name>
    <name type="common">Red clover</name>
    <dbReference type="NCBI Taxonomy" id="57577"/>
    <lineage>
        <taxon>Eukaryota</taxon>
        <taxon>Viridiplantae</taxon>
        <taxon>Streptophyta</taxon>
        <taxon>Embryophyta</taxon>
        <taxon>Tracheophyta</taxon>
        <taxon>Spermatophyta</taxon>
        <taxon>Magnoliopsida</taxon>
        <taxon>eudicotyledons</taxon>
        <taxon>Gunneridae</taxon>
        <taxon>Pentapetalae</taxon>
        <taxon>rosids</taxon>
        <taxon>fabids</taxon>
        <taxon>Fabales</taxon>
        <taxon>Fabaceae</taxon>
        <taxon>Papilionoideae</taxon>
        <taxon>50 kb inversion clade</taxon>
        <taxon>NPAAA clade</taxon>
        <taxon>Hologalegina</taxon>
        <taxon>IRL clade</taxon>
        <taxon>Trifolieae</taxon>
        <taxon>Trifolium</taxon>
    </lineage>
</organism>
<feature type="domain" description="Acyl-ACP thioesterase N-terminal hotdog" evidence="12">
    <location>
        <begin position="80"/>
        <end position="216"/>
    </location>
</feature>
<dbReference type="GO" id="GO:0016297">
    <property type="term" value="F:fatty acyl-[ACP] hydrolase activity"/>
    <property type="evidence" value="ECO:0007669"/>
    <property type="project" value="InterPro"/>
</dbReference>
<dbReference type="GO" id="GO:0000036">
    <property type="term" value="F:acyl carrier activity"/>
    <property type="evidence" value="ECO:0007669"/>
    <property type="project" value="TreeGrafter"/>
</dbReference>
<feature type="domain" description="Acyl-ACP thioesterase-like C-terminal" evidence="13">
    <location>
        <begin position="244"/>
        <end position="365"/>
    </location>
</feature>
<evidence type="ECO:0000259" key="12">
    <source>
        <dbReference type="Pfam" id="PF01643"/>
    </source>
</evidence>
<proteinExistence type="inferred from homology"/>
<dbReference type="InterPro" id="IPR045023">
    <property type="entry name" value="FATA/B"/>
</dbReference>
<reference evidence="14 15" key="1">
    <citation type="journal article" date="2014" name="Am. J. Bot.">
        <title>Genome assembly and annotation for red clover (Trifolium pratense; Fabaceae).</title>
        <authorList>
            <person name="Istvanek J."/>
            <person name="Jaros M."/>
            <person name="Krenek A."/>
            <person name="Repkova J."/>
        </authorList>
    </citation>
    <scope>NUCLEOTIDE SEQUENCE [LARGE SCALE GENOMIC DNA]</scope>
    <source>
        <strain evidence="15">cv. Tatra</strain>
        <tissue evidence="14">Young leaves</tissue>
    </source>
</reference>
<dbReference type="Gene3D" id="3.10.129.10">
    <property type="entry name" value="Hotdog Thioesterase"/>
    <property type="match status" value="1"/>
</dbReference>
<evidence type="ECO:0000256" key="9">
    <source>
        <dbReference type="ARBA" id="ARBA00023098"/>
    </source>
</evidence>
<evidence type="ECO:0000313" key="14">
    <source>
        <dbReference type="EMBL" id="PNY15390.1"/>
    </source>
</evidence>
<dbReference type="FunFam" id="3.10.129.10:FF:000014">
    <property type="entry name" value="Acyl-[acyl-carrier-protein] hydrolase"/>
    <property type="match status" value="1"/>
</dbReference>
<gene>
    <name evidence="14" type="ORF">L195_g012085</name>
</gene>
<evidence type="ECO:0000256" key="3">
    <source>
        <dbReference type="ARBA" id="ARBA00022516"/>
    </source>
</evidence>
<dbReference type="CDD" id="cd00586">
    <property type="entry name" value="4HBT"/>
    <property type="match status" value="1"/>
</dbReference>
<keyword evidence="9 11" id="KW-0443">Lipid metabolism</keyword>
<dbReference type="EMBL" id="ASHM01007633">
    <property type="protein sequence ID" value="PNY15390.1"/>
    <property type="molecule type" value="Genomic_DNA"/>
</dbReference>
<dbReference type="SUPFAM" id="SSF54637">
    <property type="entry name" value="Thioesterase/thiol ester dehydrase-isomerase"/>
    <property type="match status" value="2"/>
</dbReference>
<evidence type="ECO:0000313" key="15">
    <source>
        <dbReference type="Proteomes" id="UP000236291"/>
    </source>
</evidence>
<keyword evidence="7 11" id="KW-0276">Fatty acid metabolism</keyword>
<keyword evidence="5 11" id="KW-0934">Plastid</keyword>
<evidence type="ECO:0000256" key="10">
    <source>
        <dbReference type="ARBA" id="ARBA00023160"/>
    </source>
</evidence>
<evidence type="ECO:0000256" key="4">
    <source>
        <dbReference type="ARBA" id="ARBA00022528"/>
    </source>
</evidence>
<dbReference type="InterPro" id="IPR002864">
    <property type="entry name" value="Acyl-ACP_thioesterase_NHD"/>
</dbReference>
<protein>
    <recommendedName>
        <fullName evidence="11">Acyl-[acyl-carrier-protein] hydrolase</fullName>
        <ecNumber evidence="11">3.1.2.-</ecNumber>
    </recommendedName>
</protein>
<evidence type="ECO:0000256" key="1">
    <source>
        <dbReference type="ARBA" id="ARBA00004229"/>
    </source>
</evidence>
<dbReference type="Pfam" id="PF20791">
    <property type="entry name" value="Acyl-ACP_TE_C"/>
    <property type="match status" value="1"/>
</dbReference>
<dbReference type="PANTHER" id="PTHR31727">
    <property type="entry name" value="OLEOYL-ACYL CARRIER PROTEIN THIOESTERASE 1, CHLOROPLASTIC"/>
    <property type="match status" value="1"/>
</dbReference>